<feature type="transmembrane region" description="Helical" evidence="5">
    <location>
        <begin position="327"/>
        <end position="351"/>
    </location>
</feature>
<feature type="transmembrane region" description="Helical" evidence="5">
    <location>
        <begin position="297"/>
        <end position="315"/>
    </location>
</feature>
<dbReference type="PhylomeDB" id="B6QL98"/>
<evidence type="ECO:0000313" key="7">
    <source>
        <dbReference type="Proteomes" id="UP000001294"/>
    </source>
</evidence>
<evidence type="ECO:0008006" key="8">
    <source>
        <dbReference type="Google" id="ProtNLM"/>
    </source>
</evidence>
<organism evidence="6 7">
    <name type="scientific">Talaromyces marneffei (strain ATCC 18224 / CBS 334.59 / QM 7333)</name>
    <name type="common">Penicillium marneffei</name>
    <dbReference type="NCBI Taxonomy" id="441960"/>
    <lineage>
        <taxon>Eukaryota</taxon>
        <taxon>Fungi</taxon>
        <taxon>Dikarya</taxon>
        <taxon>Ascomycota</taxon>
        <taxon>Pezizomycotina</taxon>
        <taxon>Eurotiomycetes</taxon>
        <taxon>Eurotiomycetidae</taxon>
        <taxon>Eurotiales</taxon>
        <taxon>Trichocomaceae</taxon>
        <taxon>Talaromyces</taxon>
        <taxon>Talaromyces sect. Talaromyces</taxon>
    </lineage>
</organism>
<protein>
    <recommendedName>
        <fullName evidence="8">CorA family metal ion transporter</fullName>
    </recommendedName>
</protein>
<evidence type="ECO:0000256" key="5">
    <source>
        <dbReference type="SAM" id="Phobius"/>
    </source>
</evidence>
<keyword evidence="7" id="KW-1185">Reference proteome</keyword>
<dbReference type="AlphaFoldDB" id="B6QL98"/>
<reference evidence="7" key="1">
    <citation type="journal article" date="2015" name="Genome Announc.">
        <title>Genome sequence of the AIDS-associated pathogen Penicillium marneffei (ATCC18224) and its near taxonomic relative Talaromyces stipitatus (ATCC10500).</title>
        <authorList>
            <person name="Nierman W.C."/>
            <person name="Fedorova-Abrams N.D."/>
            <person name="Andrianopoulos A."/>
        </authorList>
    </citation>
    <scope>NUCLEOTIDE SEQUENCE [LARGE SCALE GENOMIC DNA]</scope>
    <source>
        <strain evidence="7">ATCC 18224 / CBS 334.59 / QM 7333</strain>
    </source>
</reference>
<dbReference type="GO" id="GO:0016020">
    <property type="term" value="C:membrane"/>
    <property type="evidence" value="ECO:0007669"/>
    <property type="project" value="UniProtKB-SubCell"/>
</dbReference>
<dbReference type="HOGENOM" id="CLU_711945_0_0_1"/>
<accession>B6QL98</accession>
<sequence length="388" mass="44972">MTETLPLARPGGLDIRRDLAAYQQPNMPEFRAMAFWYITMESSIKPPLASGARRRTTEDGTVSDPFNQIWMTRILTHLSAIVLLDPPILDNRLICYYNNDCDKAVQQIGQSRPYQGGYRDFTPWPDKNASHSALIIDGPRRVSLADDIAYYWVNVASSKELILALRNPYESTIFLRRIVISMLNSTLRRYYSDLSQHETKLWVMQRMIDPNLTDSEKNQYLGDFIGVMNEINKIRRRMIEHPYQIPSHRAEDRDFIIRDKFLSYRKWSEKLLNITSAHLALMETEKSISDSKALSQLTILGSLFIPVSFVCSFFSMNGDFAVGETKFWVYFAVTLPLVLTILVIVFGRWWYRRLMEVSSVRYRRVQSTLDEERGIKRSIRHSGNNAGA</sequence>
<dbReference type="Gene3D" id="1.20.58.340">
    <property type="entry name" value="Magnesium transport protein CorA, transmembrane region"/>
    <property type="match status" value="1"/>
</dbReference>
<keyword evidence="2 5" id="KW-0812">Transmembrane</keyword>
<dbReference type="SUPFAM" id="SSF144083">
    <property type="entry name" value="Magnesium transport protein CorA, transmembrane region"/>
    <property type="match status" value="1"/>
</dbReference>
<proteinExistence type="predicted"/>
<dbReference type="OrthoDB" id="3231000at2759"/>
<evidence type="ECO:0000256" key="1">
    <source>
        <dbReference type="ARBA" id="ARBA00004141"/>
    </source>
</evidence>
<evidence type="ECO:0000256" key="2">
    <source>
        <dbReference type="ARBA" id="ARBA00022692"/>
    </source>
</evidence>
<evidence type="ECO:0000256" key="3">
    <source>
        <dbReference type="ARBA" id="ARBA00022989"/>
    </source>
</evidence>
<name>B6QL98_TALMQ</name>
<dbReference type="VEuPathDB" id="FungiDB:PMAA_056630"/>
<keyword evidence="4 5" id="KW-0472">Membrane</keyword>
<comment type="subcellular location">
    <subcellularLocation>
        <location evidence="1">Membrane</location>
        <topology evidence="1">Multi-pass membrane protein</topology>
    </subcellularLocation>
</comment>
<dbReference type="EMBL" id="DS995903">
    <property type="protein sequence ID" value="EEA21875.1"/>
    <property type="molecule type" value="Genomic_DNA"/>
</dbReference>
<gene>
    <name evidence="6" type="ORF">PMAA_056630</name>
</gene>
<keyword evidence="3 5" id="KW-1133">Transmembrane helix</keyword>
<evidence type="ECO:0000313" key="6">
    <source>
        <dbReference type="EMBL" id="EEA21875.1"/>
    </source>
</evidence>
<evidence type="ECO:0000256" key="4">
    <source>
        <dbReference type="ARBA" id="ARBA00023136"/>
    </source>
</evidence>
<dbReference type="Proteomes" id="UP000001294">
    <property type="component" value="Unassembled WGS sequence"/>
</dbReference>
<dbReference type="InterPro" id="IPR045863">
    <property type="entry name" value="CorA_TM1_TM2"/>
</dbReference>